<evidence type="ECO:0000256" key="1">
    <source>
        <dbReference type="SAM" id="MobiDB-lite"/>
    </source>
</evidence>
<evidence type="ECO:0000313" key="2">
    <source>
        <dbReference type="EMBL" id="KAF9527509.1"/>
    </source>
</evidence>
<evidence type="ECO:0000313" key="3">
    <source>
        <dbReference type="Proteomes" id="UP000807306"/>
    </source>
</evidence>
<gene>
    <name evidence="2" type="ORF">CPB83DRAFT_387978</name>
</gene>
<name>A0A9P6JPC1_9AGAR</name>
<protein>
    <submittedName>
        <fullName evidence="2">Uncharacterized protein</fullName>
    </submittedName>
</protein>
<accession>A0A9P6JPC1</accession>
<reference evidence="2" key="1">
    <citation type="submission" date="2020-11" db="EMBL/GenBank/DDBJ databases">
        <authorList>
            <consortium name="DOE Joint Genome Institute"/>
            <person name="Ahrendt S."/>
            <person name="Riley R."/>
            <person name="Andreopoulos W."/>
            <person name="Labutti K."/>
            <person name="Pangilinan J."/>
            <person name="Ruiz-Duenas F.J."/>
            <person name="Barrasa J.M."/>
            <person name="Sanchez-Garcia M."/>
            <person name="Camarero S."/>
            <person name="Miyauchi S."/>
            <person name="Serrano A."/>
            <person name="Linde D."/>
            <person name="Babiker R."/>
            <person name="Drula E."/>
            <person name="Ayuso-Fernandez I."/>
            <person name="Pacheco R."/>
            <person name="Padilla G."/>
            <person name="Ferreira P."/>
            <person name="Barriuso J."/>
            <person name="Kellner H."/>
            <person name="Castanera R."/>
            <person name="Alfaro M."/>
            <person name="Ramirez L."/>
            <person name="Pisabarro A.G."/>
            <person name="Kuo A."/>
            <person name="Tritt A."/>
            <person name="Lipzen A."/>
            <person name="He G."/>
            <person name="Yan M."/>
            <person name="Ng V."/>
            <person name="Cullen D."/>
            <person name="Martin F."/>
            <person name="Rosso M.-N."/>
            <person name="Henrissat B."/>
            <person name="Hibbett D."/>
            <person name="Martinez A.T."/>
            <person name="Grigoriev I.V."/>
        </authorList>
    </citation>
    <scope>NUCLEOTIDE SEQUENCE</scope>
    <source>
        <strain evidence="2">CBS 506.95</strain>
    </source>
</reference>
<keyword evidence="3" id="KW-1185">Reference proteome</keyword>
<dbReference type="OrthoDB" id="2970175at2759"/>
<feature type="compositionally biased region" description="Polar residues" evidence="1">
    <location>
        <begin position="10"/>
        <end position="26"/>
    </location>
</feature>
<sequence length="203" mass="22778">MFKWSKSAHKSTSSYEPKTPKISSISLPDDRYTPISFQPAYTEKTTKRNSFLKRFSTPDRRGSTTPMSDSWGSSHGVPLGRSRSRTNSTPVRDVSVEAPRPIRPHPSQGPIVPVTEHADRIYIDPSRTGLAPVGVPSAAYLEEQLRRERPDLVKYLPPSSKHSVEDYDPKMFVRSKKLSGIAVKSKDVNIWSLIVLLICSMCH</sequence>
<dbReference type="AlphaFoldDB" id="A0A9P6JPC1"/>
<dbReference type="EMBL" id="MU157860">
    <property type="protein sequence ID" value="KAF9527509.1"/>
    <property type="molecule type" value="Genomic_DNA"/>
</dbReference>
<proteinExistence type="predicted"/>
<feature type="region of interest" description="Disordered" evidence="1">
    <location>
        <begin position="1"/>
        <end position="91"/>
    </location>
</feature>
<dbReference type="Proteomes" id="UP000807306">
    <property type="component" value="Unassembled WGS sequence"/>
</dbReference>
<organism evidence="2 3">
    <name type="scientific">Crepidotus variabilis</name>
    <dbReference type="NCBI Taxonomy" id="179855"/>
    <lineage>
        <taxon>Eukaryota</taxon>
        <taxon>Fungi</taxon>
        <taxon>Dikarya</taxon>
        <taxon>Basidiomycota</taxon>
        <taxon>Agaricomycotina</taxon>
        <taxon>Agaricomycetes</taxon>
        <taxon>Agaricomycetidae</taxon>
        <taxon>Agaricales</taxon>
        <taxon>Agaricineae</taxon>
        <taxon>Crepidotaceae</taxon>
        <taxon>Crepidotus</taxon>
    </lineage>
</organism>
<comment type="caution">
    <text evidence="2">The sequence shown here is derived from an EMBL/GenBank/DDBJ whole genome shotgun (WGS) entry which is preliminary data.</text>
</comment>
<feature type="compositionally biased region" description="Polar residues" evidence="1">
    <location>
        <begin position="63"/>
        <end position="73"/>
    </location>
</feature>